<dbReference type="EMBL" id="PKUQ01000042">
    <property type="protein sequence ID" value="PLW75956.1"/>
    <property type="molecule type" value="Genomic_DNA"/>
</dbReference>
<dbReference type="AlphaFoldDB" id="A0A2N5XN26"/>
<dbReference type="OrthoDB" id="8420594at2"/>
<reference evidence="1 2" key="1">
    <citation type="submission" date="2018-01" db="EMBL/GenBank/DDBJ databases">
        <title>The draft genome sequence of Cohaesibacter sp. H1304.</title>
        <authorList>
            <person name="Wang N.-N."/>
            <person name="Du Z.-J."/>
        </authorList>
    </citation>
    <scope>NUCLEOTIDE SEQUENCE [LARGE SCALE GENOMIC DNA]</scope>
    <source>
        <strain evidence="1 2">H1304</strain>
    </source>
</reference>
<evidence type="ECO:0008006" key="3">
    <source>
        <dbReference type="Google" id="ProtNLM"/>
    </source>
</evidence>
<name>A0A2N5XN26_9HYPH</name>
<dbReference type="Pfam" id="PF10932">
    <property type="entry name" value="DUF2783"/>
    <property type="match status" value="1"/>
</dbReference>
<gene>
    <name evidence="1" type="ORF">C0081_17805</name>
</gene>
<keyword evidence="2" id="KW-1185">Reference proteome</keyword>
<dbReference type="InterPro" id="IPR021233">
    <property type="entry name" value="DUF2783"/>
</dbReference>
<evidence type="ECO:0000313" key="2">
    <source>
        <dbReference type="Proteomes" id="UP000234881"/>
    </source>
</evidence>
<organism evidence="1 2">
    <name type="scientific">Cohaesibacter celericrescens</name>
    <dbReference type="NCBI Taxonomy" id="2067669"/>
    <lineage>
        <taxon>Bacteria</taxon>
        <taxon>Pseudomonadati</taxon>
        <taxon>Pseudomonadota</taxon>
        <taxon>Alphaproteobacteria</taxon>
        <taxon>Hyphomicrobiales</taxon>
        <taxon>Cohaesibacteraceae</taxon>
    </lineage>
</organism>
<dbReference type="Proteomes" id="UP000234881">
    <property type="component" value="Unassembled WGS sequence"/>
</dbReference>
<proteinExistence type="predicted"/>
<evidence type="ECO:0000313" key="1">
    <source>
        <dbReference type="EMBL" id="PLW75956.1"/>
    </source>
</evidence>
<comment type="caution">
    <text evidence="1">The sequence shown here is derived from an EMBL/GenBank/DDBJ whole genome shotgun (WGS) entry which is preliminary data.</text>
</comment>
<dbReference type="RefSeq" id="WP_101535198.1">
    <property type="nucleotide sequence ID" value="NZ_PKUQ01000042.1"/>
</dbReference>
<accession>A0A2N5XN26</accession>
<protein>
    <recommendedName>
        <fullName evidence="3">DUF2783 domain-containing protein</fullName>
    </recommendedName>
</protein>
<sequence length="66" mass="7318">MSLILTPNIENPDNFYQALTDAQRDLSEDEANDMNARLVLILANQVGNLEDLKKAIELAGPQALHK</sequence>